<reference evidence="5" key="1">
    <citation type="submission" date="2022-01" db="EMBL/GenBank/DDBJ databases">
        <authorList>
            <person name="King R."/>
        </authorList>
    </citation>
    <scope>NUCLEOTIDE SEQUENCE</scope>
</reference>
<feature type="region of interest" description="Disordered" evidence="3">
    <location>
        <begin position="1"/>
        <end position="166"/>
    </location>
</feature>
<proteinExistence type="predicted"/>
<keyword evidence="6" id="KW-1185">Reference proteome</keyword>
<dbReference type="SUPFAM" id="SSF54928">
    <property type="entry name" value="RNA-binding domain, RBD"/>
    <property type="match status" value="1"/>
</dbReference>
<accession>A0A9P0DNA7</accession>
<dbReference type="InterPro" id="IPR012677">
    <property type="entry name" value="Nucleotide-bd_a/b_plait_sf"/>
</dbReference>
<feature type="compositionally biased region" description="Polar residues" evidence="3">
    <location>
        <begin position="81"/>
        <end position="97"/>
    </location>
</feature>
<feature type="compositionally biased region" description="Pro residues" evidence="3">
    <location>
        <begin position="12"/>
        <end position="25"/>
    </location>
</feature>
<feature type="region of interest" description="Disordered" evidence="3">
    <location>
        <begin position="465"/>
        <end position="484"/>
    </location>
</feature>
<evidence type="ECO:0000313" key="5">
    <source>
        <dbReference type="EMBL" id="CAH1133205.1"/>
    </source>
</evidence>
<dbReference type="OrthoDB" id="4726at2759"/>
<feature type="compositionally biased region" description="Polar residues" evidence="3">
    <location>
        <begin position="475"/>
        <end position="484"/>
    </location>
</feature>
<dbReference type="GO" id="GO:0003723">
    <property type="term" value="F:RNA binding"/>
    <property type="evidence" value="ECO:0007669"/>
    <property type="project" value="UniProtKB-UniRule"/>
</dbReference>
<organism evidence="5 6">
    <name type="scientific">Ceutorhynchus assimilis</name>
    <name type="common">cabbage seed weevil</name>
    <dbReference type="NCBI Taxonomy" id="467358"/>
    <lineage>
        <taxon>Eukaryota</taxon>
        <taxon>Metazoa</taxon>
        <taxon>Ecdysozoa</taxon>
        <taxon>Arthropoda</taxon>
        <taxon>Hexapoda</taxon>
        <taxon>Insecta</taxon>
        <taxon>Pterygota</taxon>
        <taxon>Neoptera</taxon>
        <taxon>Endopterygota</taxon>
        <taxon>Coleoptera</taxon>
        <taxon>Polyphaga</taxon>
        <taxon>Cucujiformia</taxon>
        <taxon>Curculionidae</taxon>
        <taxon>Ceutorhynchinae</taxon>
        <taxon>Ceutorhynchus</taxon>
    </lineage>
</organism>
<dbReference type="Pfam" id="PF00076">
    <property type="entry name" value="RRM_1"/>
    <property type="match status" value="1"/>
</dbReference>
<dbReference type="Proteomes" id="UP001152799">
    <property type="component" value="Chromosome 7"/>
</dbReference>
<feature type="region of interest" description="Disordered" evidence="3">
    <location>
        <begin position="593"/>
        <end position="631"/>
    </location>
</feature>
<name>A0A9P0DNA7_9CUCU</name>
<feature type="compositionally biased region" description="Polar residues" evidence="3">
    <location>
        <begin position="207"/>
        <end position="222"/>
    </location>
</feature>
<dbReference type="CDD" id="cd00590">
    <property type="entry name" value="RRM_SF"/>
    <property type="match status" value="1"/>
</dbReference>
<gene>
    <name evidence="5" type="ORF">CEUTPL_LOCUS11668</name>
</gene>
<dbReference type="SMART" id="SM00360">
    <property type="entry name" value="RRM"/>
    <property type="match status" value="1"/>
</dbReference>
<evidence type="ECO:0000256" key="2">
    <source>
        <dbReference type="PROSITE-ProRule" id="PRU00176"/>
    </source>
</evidence>
<dbReference type="PROSITE" id="PS50102">
    <property type="entry name" value="RRM"/>
    <property type="match status" value="1"/>
</dbReference>
<feature type="domain" description="RRM" evidence="4">
    <location>
        <begin position="386"/>
        <end position="460"/>
    </location>
</feature>
<dbReference type="EMBL" id="OU892283">
    <property type="protein sequence ID" value="CAH1133205.1"/>
    <property type="molecule type" value="Genomic_DNA"/>
</dbReference>
<evidence type="ECO:0000259" key="4">
    <source>
        <dbReference type="PROSITE" id="PS50102"/>
    </source>
</evidence>
<feature type="compositionally biased region" description="Pro residues" evidence="3">
    <location>
        <begin position="157"/>
        <end position="166"/>
    </location>
</feature>
<feature type="compositionally biased region" description="Basic and acidic residues" evidence="3">
    <location>
        <begin position="593"/>
        <end position="616"/>
    </location>
</feature>
<keyword evidence="1 2" id="KW-0694">RNA-binding</keyword>
<dbReference type="Gene3D" id="3.30.70.330">
    <property type="match status" value="1"/>
</dbReference>
<sequence length="645" mass="72402">MNNSRSNSNTSTPPPKFNFSQPPPGWGYATSPSVSGTPPNRNYPPPPPKENKRYLPSLSSPNKSEHGYGSPETPPYKNDSSRYSYYQGSNMQSPRQSPNTINTKTPPPTRDQQTNYHTMPPPPLPVEKPMVDQRLFAMPPPPPPTEQYPPNLQVPPANMPVPPPTNMPVPPPTGFILSSTVYAFPVQNAPPVPPIGAGPAGAAGYMTHNQQPPGNYRHQSPYQGEYRNSGYSARSGGYNNQISRKRNGQECDTDSPKKNSSKKKKKPLSQNMPSKKDWSVEDAKRALDVEREYNKRHKSPSLIIKFPDVELNREIVSKFHPKIESVHFQQPSTPRFCFVTLRDSACIDEVINEIRKIKFGDGFLTAEPKNNREDDVVKGPEDIDPLTLYVGNLAQEVTVDDVHKAYPKHKRIDIGFAKKMKYTRYAFVSFRNVDDAIESFQSTHSTEMYNKSLIVRFRRLHGTVGLPGDPKPQNPAKNTLQNNEPESVVGINKTPLNANKLGRHSPLADPDEFGNDYELESEDNYTRNMENIFSSEQNNSSTDWSRVTLSRTSSVRIKDEPLDMDPDLDPDVDLPLFDDAGIIPRVHTPTIEPRREQVQVKQEPRSDLPLTIKEEPSSEFPPVLSGRASRGSFSFNEGDNVSFQF</sequence>
<dbReference type="AlphaFoldDB" id="A0A9P0DNA7"/>
<evidence type="ECO:0000256" key="1">
    <source>
        <dbReference type="ARBA" id="ARBA00022884"/>
    </source>
</evidence>
<dbReference type="InterPro" id="IPR035979">
    <property type="entry name" value="RBD_domain_sf"/>
</dbReference>
<evidence type="ECO:0000313" key="6">
    <source>
        <dbReference type="Proteomes" id="UP001152799"/>
    </source>
</evidence>
<dbReference type="InterPro" id="IPR000504">
    <property type="entry name" value="RRM_dom"/>
</dbReference>
<feature type="region of interest" description="Disordered" evidence="3">
    <location>
        <begin position="202"/>
        <end position="280"/>
    </location>
</feature>
<evidence type="ECO:0000256" key="3">
    <source>
        <dbReference type="SAM" id="MobiDB-lite"/>
    </source>
</evidence>
<feature type="compositionally biased region" description="Low complexity" evidence="3">
    <location>
        <begin position="1"/>
        <end position="11"/>
    </location>
</feature>
<protein>
    <recommendedName>
        <fullName evidence="4">RRM domain-containing protein</fullName>
    </recommendedName>
</protein>
<feature type="compositionally biased region" description="Polar residues" evidence="3">
    <location>
        <begin position="229"/>
        <end position="242"/>
    </location>
</feature>
<feature type="compositionally biased region" description="Pro residues" evidence="3">
    <location>
        <begin position="138"/>
        <end position="147"/>
    </location>
</feature>